<dbReference type="InterPro" id="IPR025295">
    <property type="entry name" value="eCIS_core_dom"/>
</dbReference>
<gene>
    <name evidence="3" type="ORF">NIDE2227</name>
</gene>
<evidence type="ECO:0000259" key="2">
    <source>
        <dbReference type="Pfam" id="PF13699"/>
    </source>
</evidence>
<name>D8P986_9BACT</name>
<organism evidence="3 4">
    <name type="scientific">Nitrospira defluvii</name>
    <dbReference type="NCBI Taxonomy" id="330214"/>
    <lineage>
        <taxon>Bacteria</taxon>
        <taxon>Pseudomonadati</taxon>
        <taxon>Nitrospirota</taxon>
        <taxon>Nitrospiria</taxon>
        <taxon>Nitrospirales</taxon>
        <taxon>Nitrospiraceae</taxon>
        <taxon>Nitrospira</taxon>
    </lineage>
</organism>
<evidence type="ECO:0000256" key="1">
    <source>
        <dbReference type="SAM" id="MobiDB-lite"/>
    </source>
</evidence>
<evidence type="ECO:0000313" key="4">
    <source>
        <dbReference type="Proteomes" id="UP000001660"/>
    </source>
</evidence>
<sequence length="431" mass="46700">MRRNEMITRTFTGEPKRVLRGQTGLTGGRLLRQGSVGDVCEQEADRVAREVMPLPGVPGQVEAQSSPPPVIQRHLSGSDGAKEGAAQSIVQGVLALPGQPLDGATRAFFEPRFGHDFGNVRIHADERAAESARTVHASAYTVGRDIVFASGHYNQSTGEGRRLLAHELTHVVQQRSSGPREMLQRSGSAQSGNEDDRTHRSLSTGLDASHEIVINGELFNLVPIPPAVTRESPAWRYRDSAQDYLGAYPNLGNGAWALIVRQRDGVLCDIGGNCLGWALGNYGLLDPPDQVWGLARQYLDSVGRSVRERRSPLESYMQGVKKGQSEAGAIWDYYMATQFQAVPTESEGEANLALYGRGFSGPMDGPSHIAFRTATGGLWASKPSPSKSPVLHETAAQMTGGQTGEVLRLYTRTTGPMSHVVIRERQAQVNP</sequence>
<keyword evidence="4" id="KW-1185">Reference proteome</keyword>
<dbReference type="eggNOG" id="COG3409">
    <property type="taxonomic scope" value="Bacteria"/>
</dbReference>
<evidence type="ECO:0000313" key="3">
    <source>
        <dbReference type="EMBL" id="CBK41943.1"/>
    </source>
</evidence>
<reference evidence="3 4" key="1">
    <citation type="journal article" date="2010" name="Proc. Natl. Acad. Sci. U.S.A.">
        <title>A Nitrospira metagenome illuminates the physiology and evolution of globally important nitrite-oxidizing bacteria.</title>
        <authorList>
            <person name="Lucker S."/>
            <person name="Wagner M."/>
            <person name="Maixner F."/>
            <person name="Pelletier E."/>
            <person name="Koch H."/>
            <person name="Vacherie B."/>
            <person name="Rattei T."/>
            <person name="Sinninghe Damste J."/>
            <person name="Spieck E."/>
            <person name="Le Paslier D."/>
            <person name="Daims H."/>
        </authorList>
    </citation>
    <scope>NUCLEOTIDE SEQUENCE [LARGE SCALE GENOMIC DNA]</scope>
</reference>
<dbReference type="KEGG" id="nde:NIDE2227"/>
<dbReference type="EMBL" id="FP929003">
    <property type="protein sequence ID" value="CBK41943.1"/>
    <property type="molecule type" value="Genomic_DNA"/>
</dbReference>
<dbReference type="STRING" id="330214.NIDE2227"/>
<feature type="region of interest" description="Disordered" evidence="1">
    <location>
        <begin position="174"/>
        <end position="201"/>
    </location>
</feature>
<dbReference type="Pfam" id="PF13699">
    <property type="entry name" value="eCIS_core"/>
    <property type="match status" value="1"/>
</dbReference>
<accession>D8P986</accession>
<proteinExistence type="predicted"/>
<dbReference type="HOGENOM" id="CLU_635674_0_0_0"/>
<protein>
    <recommendedName>
        <fullName evidence="2">eCIS core domain-containing protein</fullName>
    </recommendedName>
</protein>
<dbReference type="Proteomes" id="UP000001660">
    <property type="component" value="Chromosome"/>
</dbReference>
<dbReference type="AlphaFoldDB" id="D8P986"/>
<feature type="domain" description="eCIS core" evidence="2">
    <location>
        <begin position="100"/>
        <end position="176"/>
    </location>
</feature>